<dbReference type="EMBL" id="DYXD01000263">
    <property type="protein sequence ID" value="HJF08937.1"/>
    <property type="molecule type" value="Genomic_DNA"/>
</dbReference>
<gene>
    <name evidence="2" type="ORF">K8U81_12275</name>
</gene>
<keyword evidence="1" id="KW-1133">Transmembrane helix</keyword>
<feature type="transmembrane region" description="Helical" evidence="1">
    <location>
        <begin position="9"/>
        <end position="29"/>
    </location>
</feature>
<dbReference type="GeneID" id="79860152"/>
<evidence type="ECO:0000313" key="2">
    <source>
        <dbReference type="EMBL" id="HJF08937.1"/>
    </source>
</evidence>
<comment type="caution">
    <text evidence="2">The sequence shown here is derived from an EMBL/GenBank/DDBJ whole genome shotgun (WGS) entry which is preliminary data.</text>
</comment>
<keyword evidence="1" id="KW-0472">Membrane</keyword>
<feature type="transmembrane region" description="Helical" evidence="1">
    <location>
        <begin position="35"/>
        <end position="57"/>
    </location>
</feature>
<dbReference type="Proteomes" id="UP000718012">
    <property type="component" value="Unassembled WGS sequence"/>
</dbReference>
<dbReference type="RefSeq" id="WP_007565451.1">
    <property type="nucleotide sequence ID" value="NZ_CABKNL010000081.1"/>
</dbReference>
<reference evidence="2" key="2">
    <citation type="submission" date="2021-09" db="EMBL/GenBank/DDBJ databases">
        <authorList>
            <person name="Gilroy R."/>
        </authorList>
    </citation>
    <scope>NUCLEOTIDE SEQUENCE</scope>
    <source>
        <strain evidence="2">CHK165-8395</strain>
    </source>
</reference>
<evidence type="ECO:0000313" key="3">
    <source>
        <dbReference type="Proteomes" id="UP000718012"/>
    </source>
</evidence>
<keyword evidence="1" id="KW-0812">Transmembrane</keyword>
<reference evidence="2" key="1">
    <citation type="journal article" date="2021" name="PeerJ">
        <title>Extensive microbial diversity within the chicken gut microbiome revealed by metagenomics and culture.</title>
        <authorList>
            <person name="Gilroy R."/>
            <person name="Ravi A."/>
            <person name="Getino M."/>
            <person name="Pursley I."/>
            <person name="Horton D.L."/>
            <person name="Alikhan N.F."/>
            <person name="Baker D."/>
            <person name="Gharbi K."/>
            <person name="Hall N."/>
            <person name="Watson M."/>
            <person name="Adriaenssens E.M."/>
            <person name="Foster-Nyarko E."/>
            <person name="Jarju S."/>
            <person name="Secka A."/>
            <person name="Antonio M."/>
            <person name="Oren A."/>
            <person name="Chaudhuri R.R."/>
            <person name="La Ragione R."/>
            <person name="Hildebrand F."/>
            <person name="Pallen M.J."/>
        </authorList>
    </citation>
    <scope>NUCLEOTIDE SEQUENCE</scope>
    <source>
        <strain evidence="2">CHK165-8395</strain>
    </source>
</reference>
<sequence length="58" mass="6730">MGNIDQIRTVLNVIFMIGAAASFILYFSLGEDKTIFFYVCGASLFVKMMEFVFRFFLR</sequence>
<organism evidence="2 3">
    <name type="scientific">Phocaeicola coprocola</name>
    <dbReference type="NCBI Taxonomy" id="310298"/>
    <lineage>
        <taxon>Bacteria</taxon>
        <taxon>Pseudomonadati</taxon>
        <taxon>Bacteroidota</taxon>
        <taxon>Bacteroidia</taxon>
        <taxon>Bacteroidales</taxon>
        <taxon>Bacteroidaceae</taxon>
        <taxon>Phocaeicola</taxon>
    </lineage>
</organism>
<name>A0A921K5E0_9BACT</name>
<protein>
    <submittedName>
        <fullName evidence="2">Uncharacterized protein</fullName>
    </submittedName>
</protein>
<accession>A0A921K5E0</accession>
<dbReference type="AlphaFoldDB" id="A0A921K5E0"/>
<evidence type="ECO:0000256" key="1">
    <source>
        <dbReference type="SAM" id="Phobius"/>
    </source>
</evidence>
<proteinExistence type="predicted"/>